<dbReference type="InterPro" id="IPR050464">
    <property type="entry name" value="Zeta_carotene_desat/Oxidored"/>
</dbReference>
<dbReference type="Gene3D" id="1.10.3110.10">
    <property type="entry name" value="protoporphyrinogen ix oxidase, domain 3"/>
    <property type="match status" value="1"/>
</dbReference>
<dbReference type="AlphaFoldDB" id="A0A109D6K5"/>
<dbReference type="GO" id="GO:0016491">
    <property type="term" value="F:oxidoreductase activity"/>
    <property type="evidence" value="ECO:0007669"/>
    <property type="project" value="InterPro"/>
</dbReference>
<dbReference type="SUPFAM" id="SSF51905">
    <property type="entry name" value="FAD/NAD(P)-binding domain"/>
    <property type="match status" value="1"/>
</dbReference>
<dbReference type="Gene3D" id="3.50.50.60">
    <property type="entry name" value="FAD/NAD(P)-binding domain"/>
    <property type="match status" value="1"/>
</dbReference>
<organism evidence="2 3">
    <name type="scientific">Vibrio toranzoniae</name>
    <dbReference type="NCBI Taxonomy" id="1194427"/>
    <lineage>
        <taxon>Bacteria</taxon>
        <taxon>Pseudomonadati</taxon>
        <taxon>Pseudomonadota</taxon>
        <taxon>Gammaproteobacteria</taxon>
        <taxon>Vibrionales</taxon>
        <taxon>Vibrionaceae</taxon>
        <taxon>Vibrio</taxon>
    </lineage>
</organism>
<dbReference type="PANTHER" id="PTHR42923:SF17">
    <property type="entry name" value="AMINE OXIDASE DOMAIN-CONTAINING PROTEIN"/>
    <property type="match status" value="1"/>
</dbReference>
<evidence type="ECO:0000313" key="3">
    <source>
        <dbReference type="Proteomes" id="UP000057389"/>
    </source>
</evidence>
<name>A0A109D6K5_9VIBR</name>
<accession>A0A109D6K5</accession>
<gene>
    <name evidence="2" type="ORF">APQ14_14435</name>
</gene>
<dbReference type="GeneID" id="300180635"/>
<feature type="domain" description="Amine oxidase" evidence="1">
    <location>
        <begin position="11"/>
        <end position="305"/>
    </location>
</feature>
<dbReference type="Proteomes" id="UP000057389">
    <property type="component" value="Unassembled WGS sequence"/>
</dbReference>
<keyword evidence="3" id="KW-1185">Reference proteome</keyword>
<dbReference type="EMBL" id="LMXU01000032">
    <property type="protein sequence ID" value="KWT99549.1"/>
    <property type="molecule type" value="Genomic_DNA"/>
</dbReference>
<dbReference type="PANTHER" id="PTHR42923">
    <property type="entry name" value="PROTOPORPHYRINOGEN OXIDASE"/>
    <property type="match status" value="1"/>
</dbReference>
<proteinExistence type="predicted"/>
<dbReference type="Gene3D" id="3.90.660.20">
    <property type="entry name" value="Protoporphyrinogen oxidase, mitochondrial, domain 2"/>
    <property type="match status" value="1"/>
</dbReference>
<dbReference type="InterPro" id="IPR036188">
    <property type="entry name" value="FAD/NAD-bd_sf"/>
</dbReference>
<evidence type="ECO:0000259" key="1">
    <source>
        <dbReference type="Pfam" id="PF01593"/>
    </source>
</evidence>
<comment type="caution">
    <text evidence="2">The sequence shown here is derived from an EMBL/GenBank/DDBJ whole genome shotgun (WGS) entry which is preliminary data.</text>
</comment>
<reference evidence="2 3" key="1">
    <citation type="submission" date="2015-11" db="EMBL/GenBank/DDBJ databases">
        <title>Draft WGS of Vibrio toranzoniae.</title>
        <authorList>
            <person name="Lasa A."/>
            <person name="Romalde J.L."/>
        </authorList>
    </citation>
    <scope>NUCLEOTIDE SEQUENCE [LARGE SCALE GENOMIC DNA]</scope>
    <source>
        <strain evidence="2 3">Vb 10.8</strain>
    </source>
</reference>
<dbReference type="OrthoDB" id="20837at2"/>
<protein>
    <submittedName>
        <fullName evidence="2">FAD-dependent oxidoreductase</fullName>
    </submittedName>
</protein>
<dbReference type="InterPro" id="IPR002937">
    <property type="entry name" value="Amino_oxidase"/>
</dbReference>
<dbReference type="RefSeq" id="WP_060469084.1">
    <property type="nucleotide sequence ID" value="NZ_AP025515.1"/>
</dbReference>
<evidence type="ECO:0000313" key="2">
    <source>
        <dbReference type="EMBL" id="KWT99549.1"/>
    </source>
</evidence>
<dbReference type="Pfam" id="PF01593">
    <property type="entry name" value="Amino_oxidase"/>
    <property type="match status" value="1"/>
</dbReference>
<sequence>MKKIAIIGSGISGLTCAHILDKHHDVTVFEKNDYVGGHTATVDIEHQGSAFSIDTGFIVFNDRTYPNFNQLLEQLGVERQPTEMSFSVHNTTTKFEYNGHSINSLFAQRSNIFKPQFWSLVSDILKFNKLCKAQFESNEFTPDVTLGSFLRDNQFSDFFSQHYILPMGAAIWSTSLEEMEEFELKFFIQFFYNHGLLDIANRPQWYVIPKGSRSYVEIILSHLNKPVALNTSIKQVTRQEVGITIEFEDGVTQDFDEVIFACHSDQALRLLGDATEQEQQVLGEIPYSRNEVVLHTDTRLLPDRKLAWASWNYMLDGDSKRPACVTYNMNILQGIESQDTFCVTLNQSDAIAPEKIIRSFVYHHPVLNSNTVEAQHKREQICGKNQTHFAGAYWYNGFHEDGVHSALDVTKRFGLDLNTSSAL</sequence>